<dbReference type="InterPro" id="IPR018720">
    <property type="entry name" value="DUF2249"/>
</dbReference>
<name>A0A8J8TS93_9EURY</name>
<feature type="compositionally biased region" description="Basic and acidic residues" evidence="1">
    <location>
        <begin position="1"/>
        <end position="22"/>
    </location>
</feature>
<evidence type="ECO:0000313" key="3">
    <source>
        <dbReference type="EMBL" id="TYL38529.1"/>
    </source>
</evidence>
<organism evidence="3 4">
    <name type="scientific">Natronococcus pandeyae</name>
    <dbReference type="NCBI Taxonomy" id="2055836"/>
    <lineage>
        <taxon>Archaea</taxon>
        <taxon>Methanobacteriati</taxon>
        <taxon>Methanobacteriota</taxon>
        <taxon>Stenosarchaea group</taxon>
        <taxon>Halobacteria</taxon>
        <taxon>Halobacteriales</taxon>
        <taxon>Natrialbaceae</taxon>
        <taxon>Natronococcus</taxon>
    </lineage>
</organism>
<sequence length="85" mass="9916">MEPSMLDRTDAPTDRPTDHLDVRSLGPPEPLQRTLERLAELPDETVLLQRNDRVPRFLFPKLDDRGYAYETLERDDDVVTAIWKP</sequence>
<reference evidence="3" key="1">
    <citation type="submission" date="2017-11" db="EMBL/GenBank/DDBJ databases">
        <authorList>
            <person name="Kajale S.C."/>
            <person name="Sharma A."/>
        </authorList>
    </citation>
    <scope>NUCLEOTIDE SEQUENCE</scope>
    <source>
        <strain evidence="3">LS1_42</strain>
    </source>
</reference>
<feature type="region of interest" description="Disordered" evidence="1">
    <location>
        <begin position="1"/>
        <end position="29"/>
    </location>
</feature>
<evidence type="ECO:0000259" key="2">
    <source>
        <dbReference type="Pfam" id="PF10006"/>
    </source>
</evidence>
<evidence type="ECO:0000256" key="1">
    <source>
        <dbReference type="SAM" id="MobiDB-lite"/>
    </source>
</evidence>
<gene>
    <name evidence="3" type="ORF">CV102_12060</name>
</gene>
<feature type="domain" description="DUF2249" evidence="2">
    <location>
        <begin position="20"/>
        <end position="80"/>
    </location>
</feature>
<dbReference type="EMBL" id="PHNJ01000005">
    <property type="protein sequence ID" value="TYL38529.1"/>
    <property type="molecule type" value="Genomic_DNA"/>
</dbReference>
<proteinExistence type="predicted"/>
<dbReference type="Proteomes" id="UP000766904">
    <property type="component" value="Unassembled WGS sequence"/>
</dbReference>
<evidence type="ECO:0000313" key="4">
    <source>
        <dbReference type="Proteomes" id="UP000766904"/>
    </source>
</evidence>
<accession>A0A8J8TS93</accession>
<keyword evidence="4" id="KW-1185">Reference proteome</keyword>
<dbReference type="SUPFAM" id="SSF64307">
    <property type="entry name" value="SirA-like"/>
    <property type="match status" value="1"/>
</dbReference>
<dbReference type="Pfam" id="PF10006">
    <property type="entry name" value="DUF2249"/>
    <property type="match status" value="1"/>
</dbReference>
<dbReference type="OrthoDB" id="103554at2157"/>
<dbReference type="RefSeq" id="WP_148858233.1">
    <property type="nucleotide sequence ID" value="NZ_PHNJ01000005.1"/>
</dbReference>
<protein>
    <recommendedName>
        <fullName evidence="2">DUF2249 domain-containing protein</fullName>
    </recommendedName>
</protein>
<dbReference type="InterPro" id="IPR036868">
    <property type="entry name" value="TusA-like_sf"/>
</dbReference>
<dbReference type="AlphaFoldDB" id="A0A8J8TS93"/>
<comment type="caution">
    <text evidence="3">The sequence shown here is derived from an EMBL/GenBank/DDBJ whole genome shotgun (WGS) entry which is preliminary data.</text>
</comment>